<organism evidence="3">
    <name type="scientific">Oryza punctata</name>
    <name type="common">Red rice</name>
    <dbReference type="NCBI Taxonomy" id="4537"/>
    <lineage>
        <taxon>Eukaryota</taxon>
        <taxon>Viridiplantae</taxon>
        <taxon>Streptophyta</taxon>
        <taxon>Embryophyta</taxon>
        <taxon>Tracheophyta</taxon>
        <taxon>Spermatophyta</taxon>
        <taxon>Magnoliopsida</taxon>
        <taxon>Liliopsida</taxon>
        <taxon>Poales</taxon>
        <taxon>Poaceae</taxon>
        <taxon>BOP clade</taxon>
        <taxon>Oryzoideae</taxon>
        <taxon>Oryzeae</taxon>
        <taxon>Oryzinae</taxon>
        <taxon>Oryza</taxon>
    </lineage>
</organism>
<evidence type="ECO:0000313" key="4">
    <source>
        <dbReference type="Proteomes" id="UP000026962"/>
    </source>
</evidence>
<feature type="transmembrane region" description="Helical" evidence="2">
    <location>
        <begin position="330"/>
        <end position="350"/>
    </location>
</feature>
<dbReference type="STRING" id="4537.A0A0E0K164"/>
<keyword evidence="4" id="KW-1185">Reference proteome</keyword>
<feature type="region of interest" description="Disordered" evidence="1">
    <location>
        <begin position="50"/>
        <end position="80"/>
    </location>
</feature>
<keyword evidence="2" id="KW-0812">Transmembrane</keyword>
<evidence type="ECO:0000256" key="1">
    <source>
        <dbReference type="SAM" id="MobiDB-lite"/>
    </source>
</evidence>
<dbReference type="EnsemblPlants" id="OPUNC02G18610.1">
    <property type="protein sequence ID" value="OPUNC02G18610.1"/>
    <property type="gene ID" value="OPUNC02G18610"/>
</dbReference>
<dbReference type="OMA" id="WKVKPIW"/>
<dbReference type="InterPro" id="IPR045883">
    <property type="entry name" value="At4g13530-like"/>
</dbReference>
<feature type="region of interest" description="Disordered" evidence="1">
    <location>
        <begin position="275"/>
        <end position="300"/>
    </location>
</feature>
<feature type="region of interest" description="Disordered" evidence="1">
    <location>
        <begin position="176"/>
        <end position="199"/>
    </location>
</feature>
<reference evidence="3" key="2">
    <citation type="submission" date="2018-05" db="EMBL/GenBank/DDBJ databases">
        <title>OpunRS2 (Oryza punctata Reference Sequence Version 2).</title>
        <authorList>
            <person name="Zhang J."/>
            <person name="Kudrna D."/>
            <person name="Lee S."/>
            <person name="Talag J."/>
            <person name="Welchert J."/>
            <person name="Wing R.A."/>
        </authorList>
    </citation>
    <scope>NUCLEOTIDE SEQUENCE [LARGE SCALE GENOMIC DNA]</scope>
</reference>
<evidence type="ECO:0000256" key="2">
    <source>
        <dbReference type="SAM" id="Phobius"/>
    </source>
</evidence>
<feature type="compositionally biased region" description="Low complexity" evidence="1">
    <location>
        <begin position="59"/>
        <end position="69"/>
    </location>
</feature>
<dbReference type="AlphaFoldDB" id="A0A0E0K164"/>
<name>A0A0E0K164_ORYPU</name>
<evidence type="ECO:0000313" key="3">
    <source>
        <dbReference type="EnsemblPlants" id="OPUNC02G18610.1"/>
    </source>
</evidence>
<dbReference type="eggNOG" id="ENOG502QR2C">
    <property type="taxonomic scope" value="Eukaryota"/>
</dbReference>
<accession>A0A0E0K164</accession>
<dbReference type="Gramene" id="OPUNC02G18610.1">
    <property type="protein sequence ID" value="OPUNC02G18610.1"/>
    <property type="gene ID" value="OPUNC02G18610"/>
</dbReference>
<proteinExistence type="predicted"/>
<keyword evidence="2" id="KW-1133">Transmembrane helix</keyword>
<sequence length="417" mass="43746">MEMEAAASEISDWEVLSAASAHGGDEGDDFVVLVAGESGGDVLHDHFALAPSDDGFPGEEGSWSGLLSGEEGEGDGLDSVSEGRLDLAVEEDWSEGFRLQLGGGGVDETAGESSVIGAAVPCGATLRREDAERVEVGLEKETDQSCGELEFAPRAHGAGENLDSDVIVVADLSQFESPENSDVQPEVEDGGGVGAAAAAAGGSSLPEASAIGDALGFAQEELVQWKSDDVTSGCGEPEGEAKDGSLPLAQSPAGEISLAEAAAVVGDAMGAVDSSDAASGYGEQDGEAKDDSSLPLARAPGADEGEKQVVVWWRLPFRLLQCCAWKVKPIWSFSIAAALLGLFVLGRRMYRMRRKARGLPQIKIAFDDKRASQFADRTARLNEAFFVARRIPMLRTSSGAVFPWSMLEELEQEHRAL</sequence>
<dbReference type="PANTHER" id="PTHR33646">
    <property type="entry name" value="GB|AAF00631.1"/>
    <property type="match status" value="1"/>
</dbReference>
<feature type="region of interest" description="Disordered" evidence="1">
    <location>
        <begin position="228"/>
        <end position="249"/>
    </location>
</feature>
<protein>
    <submittedName>
        <fullName evidence="3">Uncharacterized protein</fullName>
    </submittedName>
</protein>
<keyword evidence="2" id="KW-0472">Membrane</keyword>
<dbReference type="HOGENOM" id="CLU_793135_0_0_1"/>
<dbReference type="Proteomes" id="UP000026962">
    <property type="component" value="Chromosome 2"/>
</dbReference>
<reference evidence="3" key="1">
    <citation type="submission" date="2015-04" db="UniProtKB">
        <authorList>
            <consortium name="EnsemblPlants"/>
        </authorList>
    </citation>
    <scope>IDENTIFICATION</scope>
</reference>
<dbReference type="PANTHER" id="PTHR33646:SF22">
    <property type="entry name" value="OS02G0558500 PROTEIN"/>
    <property type="match status" value="1"/>
</dbReference>